<evidence type="ECO:0000313" key="10">
    <source>
        <dbReference type="Proteomes" id="UP001143400"/>
    </source>
</evidence>
<protein>
    <submittedName>
        <fullName evidence="8">Acetolactate synthase-1/2/3 large subunit</fullName>
        <ecNumber evidence="8">2.2.1.6</ecNumber>
    </submittedName>
    <submittedName>
        <fullName evidence="7">Thiamine pyrophosphate protein</fullName>
    </submittedName>
</protein>
<keyword evidence="8" id="KW-0808">Transferase</keyword>
<feature type="domain" description="Thiamine pyrophosphate enzyme TPP-binding" evidence="5">
    <location>
        <begin position="389"/>
        <end position="535"/>
    </location>
</feature>
<evidence type="ECO:0000313" key="8">
    <source>
        <dbReference type="EMBL" id="MBM7851401.1"/>
    </source>
</evidence>
<dbReference type="Proteomes" id="UP001143400">
    <property type="component" value="Unassembled WGS sequence"/>
</dbReference>
<evidence type="ECO:0000256" key="1">
    <source>
        <dbReference type="ARBA" id="ARBA00007812"/>
    </source>
</evidence>
<comment type="caution">
    <text evidence="7">The sequence shown here is derived from an EMBL/GenBank/DDBJ whole genome shotgun (WGS) entry which is preliminary data.</text>
</comment>
<evidence type="ECO:0000313" key="9">
    <source>
        <dbReference type="Proteomes" id="UP000758856"/>
    </source>
</evidence>
<dbReference type="InterPro" id="IPR000399">
    <property type="entry name" value="TPP-bd_CS"/>
</dbReference>
<evidence type="ECO:0000259" key="4">
    <source>
        <dbReference type="Pfam" id="PF00205"/>
    </source>
</evidence>
<dbReference type="GO" id="GO:0030976">
    <property type="term" value="F:thiamine pyrophosphate binding"/>
    <property type="evidence" value="ECO:0007669"/>
    <property type="project" value="InterPro"/>
</dbReference>
<dbReference type="InterPro" id="IPR029035">
    <property type="entry name" value="DHS-like_NAD/FAD-binding_dom"/>
</dbReference>
<dbReference type="FunFam" id="3.40.50.970:FF:000007">
    <property type="entry name" value="Acetolactate synthase"/>
    <property type="match status" value="1"/>
</dbReference>
<dbReference type="CDD" id="cd00568">
    <property type="entry name" value="TPP_enzymes"/>
    <property type="match status" value="1"/>
</dbReference>
<feature type="domain" description="Thiamine pyrophosphate enzyme central" evidence="4">
    <location>
        <begin position="195"/>
        <end position="332"/>
    </location>
</feature>
<reference evidence="8 9" key="2">
    <citation type="submission" date="2021-01" db="EMBL/GenBank/DDBJ databases">
        <title>Genomic Encyclopedia of Type Strains, Phase IV (KMG-IV): sequencing the most valuable type-strain genomes for metagenomic binning, comparative biology and taxonomic classification.</title>
        <authorList>
            <person name="Goeker M."/>
        </authorList>
    </citation>
    <scope>NUCLEOTIDE SEQUENCE [LARGE SCALE GENOMIC DNA]</scope>
    <source>
        <strain evidence="8 9">DSM 6130</strain>
    </source>
</reference>
<dbReference type="NCBIfam" id="NF006052">
    <property type="entry name" value="PRK08199.1"/>
    <property type="match status" value="1"/>
</dbReference>
<dbReference type="Gene3D" id="3.40.50.1220">
    <property type="entry name" value="TPP-binding domain"/>
    <property type="match status" value="1"/>
</dbReference>
<dbReference type="InterPro" id="IPR011766">
    <property type="entry name" value="TPP_enzyme_TPP-bd"/>
</dbReference>
<evidence type="ECO:0000259" key="6">
    <source>
        <dbReference type="Pfam" id="PF02776"/>
    </source>
</evidence>
<dbReference type="SUPFAM" id="SSF52467">
    <property type="entry name" value="DHS-like NAD/FAD-binding domain"/>
    <property type="match status" value="1"/>
</dbReference>
<dbReference type="GO" id="GO:0009099">
    <property type="term" value="P:L-valine biosynthetic process"/>
    <property type="evidence" value="ECO:0007669"/>
    <property type="project" value="TreeGrafter"/>
</dbReference>
<proteinExistence type="inferred from homology"/>
<dbReference type="InterPro" id="IPR045229">
    <property type="entry name" value="TPP_enz"/>
</dbReference>
<dbReference type="EC" id="2.2.1.6" evidence="8"/>
<dbReference type="PANTHER" id="PTHR18968">
    <property type="entry name" value="THIAMINE PYROPHOSPHATE ENZYMES"/>
    <property type="match status" value="1"/>
</dbReference>
<dbReference type="GO" id="GO:0009097">
    <property type="term" value="P:isoleucine biosynthetic process"/>
    <property type="evidence" value="ECO:0007669"/>
    <property type="project" value="TreeGrafter"/>
</dbReference>
<dbReference type="CDD" id="cd07035">
    <property type="entry name" value="TPP_PYR_POX_like"/>
    <property type="match status" value="1"/>
</dbReference>
<evidence type="ECO:0000256" key="3">
    <source>
        <dbReference type="RuleBase" id="RU362132"/>
    </source>
</evidence>
<dbReference type="Pfam" id="PF02775">
    <property type="entry name" value="TPP_enzyme_C"/>
    <property type="match status" value="1"/>
</dbReference>
<reference evidence="7" key="3">
    <citation type="submission" date="2023-01" db="EMBL/GenBank/DDBJ databases">
        <authorList>
            <person name="Sun Q."/>
            <person name="Evtushenko L."/>
        </authorList>
    </citation>
    <scope>NUCLEOTIDE SEQUENCE</scope>
    <source>
        <strain evidence="7">VKM B-1606</strain>
    </source>
</reference>
<evidence type="ECO:0000259" key="5">
    <source>
        <dbReference type="Pfam" id="PF02775"/>
    </source>
</evidence>
<dbReference type="SUPFAM" id="SSF52518">
    <property type="entry name" value="Thiamin diphosphate-binding fold (THDP-binding)"/>
    <property type="match status" value="2"/>
</dbReference>
<name>A0A9W6IQR8_9HYPH</name>
<dbReference type="PANTHER" id="PTHR18968:SF120">
    <property type="entry name" value="ACETOLACTATE SYNTHASE LARGE SUBUNIT"/>
    <property type="match status" value="1"/>
</dbReference>
<dbReference type="EMBL" id="BSFF01000001">
    <property type="protein sequence ID" value="GLK54458.1"/>
    <property type="molecule type" value="Genomic_DNA"/>
</dbReference>
<dbReference type="AlphaFoldDB" id="A0A9W6IQR8"/>
<keyword evidence="2 3" id="KW-0786">Thiamine pyrophosphate</keyword>
<dbReference type="GO" id="GO:0000287">
    <property type="term" value="F:magnesium ion binding"/>
    <property type="evidence" value="ECO:0007669"/>
    <property type="project" value="InterPro"/>
</dbReference>
<dbReference type="GO" id="GO:0003984">
    <property type="term" value="F:acetolactate synthase activity"/>
    <property type="evidence" value="ECO:0007669"/>
    <property type="project" value="UniProtKB-EC"/>
</dbReference>
<dbReference type="InterPro" id="IPR012000">
    <property type="entry name" value="Thiamin_PyroP_enz_cen_dom"/>
</dbReference>
<dbReference type="Pfam" id="PF02776">
    <property type="entry name" value="TPP_enzyme_N"/>
    <property type="match status" value="1"/>
</dbReference>
<dbReference type="GO" id="GO:0050660">
    <property type="term" value="F:flavin adenine dinucleotide binding"/>
    <property type="evidence" value="ECO:0007669"/>
    <property type="project" value="TreeGrafter"/>
</dbReference>
<evidence type="ECO:0000313" key="7">
    <source>
        <dbReference type="EMBL" id="GLK54458.1"/>
    </source>
</evidence>
<gene>
    <name evidence="7" type="ORF">GCM10008170_04770</name>
    <name evidence="8" type="ORF">JOD31_001626</name>
</gene>
<dbReference type="GO" id="GO:0005948">
    <property type="term" value="C:acetolactate synthase complex"/>
    <property type="evidence" value="ECO:0007669"/>
    <property type="project" value="TreeGrafter"/>
</dbReference>
<dbReference type="Pfam" id="PF00205">
    <property type="entry name" value="TPP_enzyme_M"/>
    <property type="match status" value="1"/>
</dbReference>
<dbReference type="PROSITE" id="PS00187">
    <property type="entry name" value="TPP_ENZYMES"/>
    <property type="match status" value="1"/>
</dbReference>
<dbReference type="Gene3D" id="3.40.50.970">
    <property type="match status" value="2"/>
</dbReference>
<reference evidence="7" key="1">
    <citation type="journal article" date="2014" name="Int. J. Syst. Evol. Microbiol.">
        <title>Complete genome sequence of Corynebacterium casei LMG S-19264T (=DSM 44701T), isolated from a smear-ripened cheese.</title>
        <authorList>
            <consortium name="US DOE Joint Genome Institute (JGI-PGF)"/>
            <person name="Walter F."/>
            <person name="Albersmeier A."/>
            <person name="Kalinowski J."/>
            <person name="Ruckert C."/>
        </authorList>
    </citation>
    <scope>NUCLEOTIDE SEQUENCE</scope>
    <source>
        <strain evidence="7">VKM B-1606</strain>
    </source>
</reference>
<accession>A0A9W6IQR8</accession>
<evidence type="ECO:0000256" key="2">
    <source>
        <dbReference type="ARBA" id="ARBA00023052"/>
    </source>
</evidence>
<dbReference type="RefSeq" id="WP_204949820.1">
    <property type="nucleotide sequence ID" value="NZ_BSFF01000001.1"/>
</dbReference>
<dbReference type="Proteomes" id="UP000758856">
    <property type="component" value="Unassembled WGS sequence"/>
</dbReference>
<organism evidence="7 10">
    <name type="scientific">Methylopila capsulata</name>
    <dbReference type="NCBI Taxonomy" id="61654"/>
    <lineage>
        <taxon>Bacteria</taxon>
        <taxon>Pseudomonadati</taxon>
        <taxon>Pseudomonadota</taxon>
        <taxon>Alphaproteobacteria</taxon>
        <taxon>Hyphomicrobiales</taxon>
        <taxon>Methylopilaceae</taxon>
        <taxon>Methylopila</taxon>
    </lineage>
</organism>
<dbReference type="EMBL" id="JAFBCY010000002">
    <property type="protein sequence ID" value="MBM7851401.1"/>
    <property type="molecule type" value="Genomic_DNA"/>
</dbReference>
<sequence>MLASAHPRTGAEIIVDALRANGLTMAFGVPGESYLAVLEAMRASGGFDFITCRQEGGAAMMADAAGRLTGKPGVCFVTRGPGATNAASGLHVAMQDSTPLLLFVGQVERGFRGREAFQELDYRETFAGLAKWAVEIDDPARIPELISRAIRTATQGRPGPVVVALPEDMLTEIATVADAAAVVPAETWPGLADMAQLQKLLWAAKRPIALVGGGRWSAKAVQSLARFAERFKLPVSVTFRRQMLFPADHPSYAGEFGIGPNPALLARVTEADLVLLIGGRLGEMPSQGYTVLEVPSPRQTLVHVHADPLELGRVYQPALAINASPNAFAAALEGVQPPNRIAWEDDTPLAHADYLAWSEAAAEHPGAVQMDEVVQTLRALPADAVICNGAGNYATWIHRFHRFRAYGSQAAPTSGSMGYGVPAAVAAKRLFPDREVVAFAGDGCFLMTGQELATAAQYGLAIVVVVVDNGQYGTIRMHQEREYPGAPFGTALENPDFAALARAYGAAGFTVSERGAFAAAFAEARAAGRPALIHVKLDPEAISPTTTLSAIRAKALAARG</sequence>
<comment type="similarity">
    <text evidence="1 3">Belongs to the TPP enzyme family.</text>
</comment>
<keyword evidence="9" id="KW-1185">Reference proteome</keyword>
<dbReference type="InterPro" id="IPR029061">
    <property type="entry name" value="THDP-binding"/>
</dbReference>
<dbReference type="InterPro" id="IPR012001">
    <property type="entry name" value="Thiamin_PyroP_enz_TPP-bd_dom"/>
</dbReference>
<feature type="domain" description="Thiamine pyrophosphate enzyme N-terminal TPP-binding" evidence="6">
    <location>
        <begin position="8"/>
        <end position="122"/>
    </location>
</feature>